<dbReference type="InterPro" id="IPR016187">
    <property type="entry name" value="CTDL_fold"/>
</dbReference>
<dbReference type="Gene3D" id="3.10.100.10">
    <property type="entry name" value="Mannose-Binding Protein A, subunit A"/>
    <property type="match status" value="1"/>
</dbReference>
<dbReference type="AlphaFoldDB" id="A0A6G0HSP3"/>
<name>A0A6G0HSP3_LARCR</name>
<evidence type="ECO:0000256" key="2">
    <source>
        <dbReference type="SAM" id="SignalP"/>
    </source>
</evidence>
<keyword evidence="1" id="KW-1015">Disulfide bond</keyword>
<accession>A0A6G0HSP3</accession>
<dbReference type="SMART" id="SM00034">
    <property type="entry name" value="CLECT"/>
    <property type="match status" value="1"/>
</dbReference>
<feature type="signal peptide" evidence="2">
    <location>
        <begin position="1"/>
        <end position="47"/>
    </location>
</feature>
<dbReference type="PRINTS" id="PR01504">
    <property type="entry name" value="PNCREATITSAP"/>
</dbReference>
<dbReference type="InterPro" id="IPR016186">
    <property type="entry name" value="C-type_lectin-like/link_sf"/>
</dbReference>
<dbReference type="PANTHER" id="PTHR22803">
    <property type="entry name" value="MANNOSE, PHOSPHOLIPASE, LECTIN RECEPTOR RELATED"/>
    <property type="match status" value="1"/>
</dbReference>
<dbReference type="PROSITE" id="PS00615">
    <property type="entry name" value="C_TYPE_LECTIN_1"/>
    <property type="match status" value="1"/>
</dbReference>
<dbReference type="PROSITE" id="PS50041">
    <property type="entry name" value="C_TYPE_LECTIN_2"/>
    <property type="match status" value="1"/>
</dbReference>
<dbReference type="InterPro" id="IPR050111">
    <property type="entry name" value="C-type_lectin/snaclec_domain"/>
</dbReference>
<feature type="chain" id="PRO_5026317091" evidence="2">
    <location>
        <begin position="48"/>
        <end position="225"/>
    </location>
</feature>
<protein>
    <submittedName>
        <fullName evidence="4">Ladderlectin</fullName>
    </submittedName>
</protein>
<organism evidence="4 5">
    <name type="scientific">Larimichthys crocea</name>
    <name type="common">Large yellow croaker</name>
    <name type="synonym">Pseudosciaena crocea</name>
    <dbReference type="NCBI Taxonomy" id="215358"/>
    <lineage>
        <taxon>Eukaryota</taxon>
        <taxon>Metazoa</taxon>
        <taxon>Chordata</taxon>
        <taxon>Craniata</taxon>
        <taxon>Vertebrata</taxon>
        <taxon>Euteleostomi</taxon>
        <taxon>Actinopterygii</taxon>
        <taxon>Neopterygii</taxon>
        <taxon>Teleostei</taxon>
        <taxon>Neoteleostei</taxon>
        <taxon>Acanthomorphata</taxon>
        <taxon>Eupercaria</taxon>
        <taxon>Sciaenidae</taxon>
        <taxon>Larimichthys</taxon>
    </lineage>
</organism>
<feature type="domain" description="C-type lectin" evidence="3">
    <location>
        <begin position="100"/>
        <end position="221"/>
    </location>
</feature>
<dbReference type="InterPro" id="IPR001304">
    <property type="entry name" value="C-type_lectin-like"/>
</dbReference>
<evidence type="ECO:0000256" key="1">
    <source>
        <dbReference type="ARBA" id="ARBA00023157"/>
    </source>
</evidence>
<dbReference type="SUPFAM" id="SSF56436">
    <property type="entry name" value="C-type lectin-like"/>
    <property type="match status" value="1"/>
</dbReference>
<comment type="caution">
    <text evidence="4">The sequence shown here is derived from an EMBL/GenBank/DDBJ whole genome shotgun (WGS) entry which is preliminary data.</text>
</comment>
<keyword evidence="5" id="KW-1185">Reference proteome</keyword>
<dbReference type="EMBL" id="REGW02000019">
    <property type="protein sequence ID" value="KAE8282288.1"/>
    <property type="molecule type" value="Genomic_DNA"/>
</dbReference>
<proteinExistence type="predicted"/>
<keyword evidence="2" id="KW-0732">Signal</keyword>
<evidence type="ECO:0000313" key="4">
    <source>
        <dbReference type="EMBL" id="KAE8282288.1"/>
    </source>
</evidence>
<dbReference type="InterPro" id="IPR018378">
    <property type="entry name" value="C-type_lectin_CS"/>
</dbReference>
<evidence type="ECO:0000313" key="5">
    <source>
        <dbReference type="Proteomes" id="UP000424527"/>
    </source>
</evidence>
<sequence length="225" mass="25524">MVLVLEYVQEPPAASQSLQISQLKQHSSLLNMKIVLLLCAAFALSTATEPVEEVAAAQEMHPDVEPPVQMLDRIQEKEAVGVEMGSVFPRITCPIGWARYGNRCFIFIYTQKTWAEAENHCLNMNTNLASIHNLGEYDFVQEVVRSNTGRFTQAWLGGYDAVKEGTWLWSDGDSFFYRAWGTGQPDNYHNNEHCLAMNYPGDYYYYWGDVKCGTRLPFICATRSV</sequence>
<evidence type="ECO:0000259" key="3">
    <source>
        <dbReference type="PROSITE" id="PS50041"/>
    </source>
</evidence>
<dbReference type="Pfam" id="PF00059">
    <property type="entry name" value="Lectin_C"/>
    <property type="match status" value="1"/>
</dbReference>
<dbReference type="Proteomes" id="UP000424527">
    <property type="component" value="Unassembled WGS sequence"/>
</dbReference>
<gene>
    <name evidence="4" type="ORF">D5F01_LYC19692</name>
</gene>
<reference evidence="4 5" key="1">
    <citation type="submission" date="2019-07" db="EMBL/GenBank/DDBJ databases">
        <title>Chromosome genome assembly for large yellow croaker.</title>
        <authorList>
            <person name="Xiao S."/>
        </authorList>
    </citation>
    <scope>NUCLEOTIDE SEQUENCE [LARGE SCALE GENOMIC DNA]</scope>
    <source>
        <strain evidence="4">JMULYC20181020</strain>
        <tissue evidence="4">Muscle</tissue>
    </source>
</reference>